<evidence type="ECO:0000256" key="1">
    <source>
        <dbReference type="ARBA" id="ARBA00004141"/>
    </source>
</evidence>
<protein>
    <recommendedName>
        <fullName evidence="9">Ninjurin-1</fullName>
    </recommendedName>
</protein>
<evidence type="ECO:0000256" key="3">
    <source>
        <dbReference type="ARBA" id="ARBA00022692"/>
    </source>
</evidence>
<dbReference type="Pfam" id="PF04923">
    <property type="entry name" value="Ninjurin"/>
    <property type="match status" value="1"/>
</dbReference>
<comment type="subcellular location">
    <subcellularLocation>
        <location evidence="1">Membrane</location>
        <topology evidence="1">Multi-pass membrane protein</topology>
    </subcellularLocation>
</comment>
<feature type="transmembrane region" description="Helical" evidence="7">
    <location>
        <begin position="187"/>
        <end position="209"/>
    </location>
</feature>
<dbReference type="GO" id="GO:0007155">
    <property type="term" value="P:cell adhesion"/>
    <property type="evidence" value="ECO:0007669"/>
    <property type="project" value="UniProtKB-KW"/>
</dbReference>
<accession>A0A6V7IVU7</accession>
<dbReference type="EMBL" id="CADCXW020000009">
    <property type="protein sequence ID" value="CAD1542676.1"/>
    <property type="molecule type" value="Genomic_DNA"/>
</dbReference>
<reference evidence="8" key="1">
    <citation type="submission" date="2020-07" db="EMBL/GenBank/DDBJ databases">
        <authorList>
            <person name="Ferguson B K."/>
        </authorList>
    </citation>
    <scope>NUCLEOTIDE SEQUENCE</scope>
    <source>
        <strain evidence="8">L06</strain>
    </source>
</reference>
<dbReference type="AlphaFoldDB" id="A0A6V7IVU7"/>
<evidence type="ECO:0000256" key="4">
    <source>
        <dbReference type="ARBA" id="ARBA00022889"/>
    </source>
</evidence>
<gene>
    <name evidence="8" type="ORF">BBRV_LOCUS33270</name>
</gene>
<evidence type="ECO:0008006" key="9">
    <source>
        <dbReference type="Google" id="ProtNLM"/>
    </source>
</evidence>
<evidence type="ECO:0000313" key="8">
    <source>
        <dbReference type="EMBL" id="CAD1542676.1"/>
    </source>
</evidence>
<sequence>MSQEERSLVPYTNSSVVDYADDVEMNLVQMDNHVDVGRSGALLETDNTHNPPPTYGPEIDDLEPAHRRGINHKPYDDRGIDDGLLTPRPMSPRTSDGYLPITPFDVNVYQQKKTLAQGMMDLALISANANQLRYVLESKNHPFYYASLTMICLSLSLQIAVGIGLIWNSRYDVKEDTQVPHANRANNWTVIGVFLVTILNVFISSFGVIDSSDVVTSPLKDGLETDDGIESLRSTDFNGTTFNSTILT</sequence>
<keyword evidence="3 7" id="KW-0812">Transmembrane</keyword>
<evidence type="ECO:0000256" key="6">
    <source>
        <dbReference type="ARBA" id="ARBA00023136"/>
    </source>
</evidence>
<organism evidence="8">
    <name type="scientific">Bracon brevicornis</name>
    <dbReference type="NCBI Taxonomy" id="1563983"/>
    <lineage>
        <taxon>Eukaryota</taxon>
        <taxon>Metazoa</taxon>
        <taxon>Ecdysozoa</taxon>
        <taxon>Arthropoda</taxon>
        <taxon>Hexapoda</taxon>
        <taxon>Insecta</taxon>
        <taxon>Pterygota</taxon>
        <taxon>Neoptera</taxon>
        <taxon>Endopterygota</taxon>
        <taxon>Hymenoptera</taxon>
        <taxon>Apocrita</taxon>
        <taxon>Ichneumonoidea</taxon>
        <taxon>Braconidae</taxon>
        <taxon>Braconinae</taxon>
        <taxon>Bracon</taxon>
    </lineage>
</organism>
<dbReference type="PANTHER" id="PTHR12316">
    <property type="entry name" value="NINJURIN-RELATED"/>
    <property type="match status" value="1"/>
</dbReference>
<dbReference type="PANTHER" id="PTHR12316:SF20">
    <property type="entry name" value="NINJURIN-A"/>
    <property type="match status" value="1"/>
</dbReference>
<evidence type="ECO:0000256" key="7">
    <source>
        <dbReference type="SAM" id="Phobius"/>
    </source>
</evidence>
<keyword evidence="6 7" id="KW-0472">Membrane</keyword>
<dbReference type="GO" id="GO:0042246">
    <property type="term" value="P:tissue regeneration"/>
    <property type="evidence" value="ECO:0007669"/>
    <property type="project" value="InterPro"/>
</dbReference>
<keyword evidence="5 7" id="KW-1133">Transmembrane helix</keyword>
<proteinExistence type="inferred from homology"/>
<evidence type="ECO:0000256" key="2">
    <source>
        <dbReference type="ARBA" id="ARBA00008141"/>
    </source>
</evidence>
<evidence type="ECO:0000256" key="5">
    <source>
        <dbReference type="ARBA" id="ARBA00022989"/>
    </source>
</evidence>
<feature type="transmembrane region" description="Helical" evidence="7">
    <location>
        <begin position="143"/>
        <end position="167"/>
    </location>
</feature>
<comment type="similarity">
    <text evidence="2">Belongs to the ninjurin family.</text>
</comment>
<name>A0A6V7IVU7_9HYME</name>
<dbReference type="InterPro" id="IPR007007">
    <property type="entry name" value="Ninjurin"/>
</dbReference>
<dbReference type="GO" id="GO:0016020">
    <property type="term" value="C:membrane"/>
    <property type="evidence" value="ECO:0007669"/>
    <property type="project" value="UniProtKB-SubCell"/>
</dbReference>
<keyword evidence="4" id="KW-0130">Cell adhesion</keyword>